<reference evidence="5 6" key="1">
    <citation type="submission" date="2012-02" db="EMBL/GenBank/DDBJ databases">
        <title>Complete sequence of chromosome of Singulisphaera acidiphila DSM 18658.</title>
        <authorList>
            <consortium name="US DOE Joint Genome Institute (JGI-PGF)"/>
            <person name="Lucas S."/>
            <person name="Copeland A."/>
            <person name="Lapidus A."/>
            <person name="Glavina del Rio T."/>
            <person name="Dalin E."/>
            <person name="Tice H."/>
            <person name="Bruce D."/>
            <person name="Goodwin L."/>
            <person name="Pitluck S."/>
            <person name="Peters L."/>
            <person name="Ovchinnikova G."/>
            <person name="Chertkov O."/>
            <person name="Kyrpides N."/>
            <person name="Mavromatis K."/>
            <person name="Ivanova N."/>
            <person name="Brettin T."/>
            <person name="Detter J.C."/>
            <person name="Han C."/>
            <person name="Larimer F."/>
            <person name="Land M."/>
            <person name="Hauser L."/>
            <person name="Markowitz V."/>
            <person name="Cheng J.-F."/>
            <person name="Hugenholtz P."/>
            <person name="Woyke T."/>
            <person name="Wu D."/>
            <person name="Tindall B."/>
            <person name="Pomrenke H."/>
            <person name="Brambilla E."/>
            <person name="Klenk H.-P."/>
            <person name="Eisen J.A."/>
        </authorList>
    </citation>
    <scope>NUCLEOTIDE SEQUENCE [LARGE SCALE GENOMIC DNA]</scope>
    <source>
        <strain evidence="6">ATCC BAA-1392 / DSM 18658 / VKM B-2454 / MOB10</strain>
    </source>
</reference>
<evidence type="ECO:0000313" key="5">
    <source>
        <dbReference type="EMBL" id="AGA29628.1"/>
    </source>
</evidence>
<evidence type="ECO:0000256" key="3">
    <source>
        <dbReference type="PROSITE-ProRule" id="PRU00339"/>
    </source>
</evidence>
<dbReference type="InterPro" id="IPR051012">
    <property type="entry name" value="CellSynth/LPSAsmb/PSIAsmb"/>
</dbReference>
<dbReference type="PROSITE" id="PS50005">
    <property type="entry name" value="TPR"/>
    <property type="match status" value="1"/>
</dbReference>
<dbReference type="Pfam" id="PF14559">
    <property type="entry name" value="TPR_19"/>
    <property type="match status" value="1"/>
</dbReference>
<dbReference type="Pfam" id="PF07721">
    <property type="entry name" value="TPR_4"/>
    <property type="match status" value="1"/>
</dbReference>
<keyword evidence="2 3" id="KW-0802">TPR repeat</keyword>
<evidence type="ECO:0000256" key="2">
    <source>
        <dbReference type="ARBA" id="ARBA00022803"/>
    </source>
</evidence>
<keyword evidence="4" id="KW-0812">Transmembrane</keyword>
<dbReference type="eggNOG" id="COG0457">
    <property type="taxonomic scope" value="Bacteria"/>
</dbReference>
<dbReference type="PANTHER" id="PTHR45586:SF1">
    <property type="entry name" value="LIPOPOLYSACCHARIDE ASSEMBLY PROTEIN B"/>
    <property type="match status" value="1"/>
</dbReference>
<feature type="repeat" description="TPR" evidence="3">
    <location>
        <begin position="125"/>
        <end position="158"/>
    </location>
</feature>
<dbReference type="InterPro" id="IPR011990">
    <property type="entry name" value="TPR-like_helical_dom_sf"/>
</dbReference>
<dbReference type="EMBL" id="CP003364">
    <property type="protein sequence ID" value="AGA29628.1"/>
    <property type="molecule type" value="Genomic_DNA"/>
</dbReference>
<dbReference type="GO" id="GO:0042802">
    <property type="term" value="F:identical protein binding"/>
    <property type="evidence" value="ECO:0007669"/>
    <property type="project" value="InterPro"/>
</dbReference>
<protein>
    <submittedName>
        <fullName evidence="5">Thioredoxin domain-containing protein</fullName>
    </submittedName>
</protein>
<dbReference type="InterPro" id="IPR011717">
    <property type="entry name" value="TPR-4"/>
</dbReference>
<dbReference type="SUPFAM" id="SSF48452">
    <property type="entry name" value="TPR-like"/>
    <property type="match status" value="2"/>
</dbReference>
<dbReference type="Gene3D" id="1.25.40.10">
    <property type="entry name" value="Tetratricopeptide repeat domain"/>
    <property type="match status" value="3"/>
</dbReference>
<dbReference type="KEGG" id="saci:Sinac_5484"/>
<dbReference type="InterPro" id="IPR019734">
    <property type="entry name" value="TPR_rpt"/>
</dbReference>
<keyword evidence="1" id="KW-0677">Repeat</keyword>
<dbReference type="SMART" id="SM00028">
    <property type="entry name" value="TPR"/>
    <property type="match status" value="3"/>
</dbReference>
<dbReference type="RefSeq" id="WP_015248728.1">
    <property type="nucleotide sequence ID" value="NC_019892.1"/>
</dbReference>
<dbReference type="HOGENOM" id="CLU_648749_0_0_0"/>
<gene>
    <name evidence="5" type="ordered locus">Sinac_5484</name>
</gene>
<evidence type="ECO:0000256" key="4">
    <source>
        <dbReference type="SAM" id="Phobius"/>
    </source>
</evidence>
<name>L0DLA4_SINAD</name>
<dbReference type="STRING" id="886293.Sinac_5484"/>
<dbReference type="PANTHER" id="PTHR45586">
    <property type="entry name" value="TPR REPEAT-CONTAINING PROTEIN PA4667"/>
    <property type="match status" value="1"/>
</dbReference>
<sequence>MMGHFPADHRPLLEYAAMSEVAARPGRSGRLRLVALGLLSALALGSLVAFVWPSPDPEAVWKQARAAFEARDFARVEAELARLGRLREPTSLDRMLHAQLAIARGRVDEAIADLDRIPDDHSMASQARLQIGQIELRRSRFAAAEAAFLRALAIEPKMVKAHRELVYLYGTQLRRAELHATFQALSELSVLTFHDAFLWCLSRGVTWEPAEIATTLARCIEADPNDRWARLGRADALRDLGRFDEAEAVLSPLPKSDPDARAALVRIALDQGDSARAEALLDAGPSDHLDLALLRGRLALVQNNAPEAVRQFRIAHDKAPNLRESVLGLGQALQAVGDQAAATPILEEARKHERLGGLVLRASVETNRSDLGLISDLGDACAAVGRFPEASAWYYLAISQDPFDTGAQWGLARLKQVKVPEAR</sequence>
<dbReference type="AlphaFoldDB" id="L0DLA4"/>
<keyword evidence="4" id="KW-0472">Membrane</keyword>
<organism evidence="5 6">
    <name type="scientific">Singulisphaera acidiphila (strain ATCC BAA-1392 / DSM 18658 / VKM B-2454 / MOB10)</name>
    <dbReference type="NCBI Taxonomy" id="886293"/>
    <lineage>
        <taxon>Bacteria</taxon>
        <taxon>Pseudomonadati</taxon>
        <taxon>Planctomycetota</taxon>
        <taxon>Planctomycetia</taxon>
        <taxon>Isosphaerales</taxon>
        <taxon>Isosphaeraceae</taxon>
        <taxon>Singulisphaera</taxon>
    </lineage>
</organism>
<keyword evidence="6" id="KW-1185">Reference proteome</keyword>
<feature type="transmembrane region" description="Helical" evidence="4">
    <location>
        <begin position="33"/>
        <end position="52"/>
    </location>
</feature>
<proteinExistence type="predicted"/>
<evidence type="ECO:0000256" key="1">
    <source>
        <dbReference type="ARBA" id="ARBA00022737"/>
    </source>
</evidence>
<keyword evidence="4" id="KW-1133">Transmembrane helix</keyword>
<evidence type="ECO:0000313" key="6">
    <source>
        <dbReference type="Proteomes" id="UP000010798"/>
    </source>
</evidence>
<dbReference type="Pfam" id="PF13432">
    <property type="entry name" value="TPR_16"/>
    <property type="match status" value="2"/>
</dbReference>
<dbReference type="Proteomes" id="UP000010798">
    <property type="component" value="Chromosome"/>
</dbReference>
<accession>L0DLA4</accession>